<proteinExistence type="predicted"/>
<dbReference type="SUPFAM" id="SSF52518">
    <property type="entry name" value="Thiamin diphosphate-binding fold (THDP-binding)"/>
    <property type="match status" value="2"/>
</dbReference>
<dbReference type="InterPro" id="IPR005474">
    <property type="entry name" value="Transketolase_N"/>
</dbReference>
<dbReference type="SUPFAM" id="SSF52922">
    <property type="entry name" value="TK C-terminal domain-like"/>
    <property type="match status" value="1"/>
</dbReference>
<dbReference type="InterPro" id="IPR001849">
    <property type="entry name" value="PH_domain"/>
</dbReference>
<dbReference type="Pfam" id="PF22613">
    <property type="entry name" value="Transketolase_C_1"/>
    <property type="match status" value="1"/>
</dbReference>
<name>A0A2A2I547_9GAMM</name>
<reference evidence="13 15" key="2">
    <citation type="submission" date="2018-04" db="EMBL/GenBank/DDBJ databases">
        <title>Genomic Encyclopedia of Type Strains, Phase IV (KMG-IV): sequencing the most valuable type-strain genomes for metagenomic binning, comparative biology and taxonomic classification.</title>
        <authorList>
            <person name="Goeker M."/>
        </authorList>
    </citation>
    <scope>NUCLEOTIDE SEQUENCE [LARGE SCALE GENOMIC DNA]</scope>
    <source>
        <strain evidence="13 15">DSM 28688</strain>
    </source>
</reference>
<comment type="cofactor">
    <cofactor evidence="1 9">
        <name>thiamine diphosphate</name>
        <dbReference type="ChEBI" id="CHEBI:58937"/>
    </cofactor>
</comment>
<evidence type="ECO:0000256" key="10">
    <source>
        <dbReference type="PIRSR" id="PIRSR000156-1"/>
    </source>
</evidence>
<dbReference type="Gene3D" id="3.40.50.970">
    <property type="match status" value="2"/>
</dbReference>
<dbReference type="InterPro" id="IPR009014">
    <property type="entry name" value="Transketo_C/PFOR_II"/>
</dbReference>
<dbReference type="EC" id="1.2.4.1" evidence="3 9"/>
<dbReference type="Pfam" id="PF00456">
    <property type="entry name" value="Transketolase_N"/>
    <property type="match status" value="1"/>
</dbReference>
<feature type="binding site" evidence="10">
    <location>
        <position position="226"/>
    </location>
    <ligand>
        <name>Mg(2+)</name>
        <dbReference type="ChEBI" id="CHEBI:18420"/>
    </ligand>
</feature>
<evidence type="ECO:0000256" key="9">
    <source>
        <dbReference type="PIRNR" id="PIRNR000156"/>
    </source>
</evidence>
<keyword evidence="14" id="KW-1185">Reference proteome</keyword>
<evidence type="ECO:0000256" key="7">
    <source>
        <dbReference type="ARBA" id="ARBA00023317"/>
    </source>
</evidence>
<dbReference type="Pfam" id="PF17831">
    <property type="entry name" value="PDH_E1_M"/>
    <property type="match status" value="1"/>
</dbReference>
<feature type="binding site" evidence="10">
    <location>
        <position position="256"/>
    </location>
    <ligand>
        <name>Mg(2+)</name>
        <dbReference type="ChEBI" id="CHEBI:18420"/>
    </ligand>
</feature>
<keyword evidence="10" id="KW-0479">Metal-binding</keyword>
<protein>
    <recommendedName>
        <fullName evidence="4 9">Pyruvate dehydrogenase E1 component</fullName>
        <ecNumber evidence="3 9">1.2.4.1</ecNumber>
    </recommendedName>
</protein>
<dbReference type="AlphaFoldDB" id="A0A2A2I547"/>
<dbReference type="PANTHER" id="PTHR43825">
    <property type="entry name" value="PYRUVATE DEHYDROGENASE E1 COMPONENT"/>
    <property type="match status" value="1"/>
</dbReference>
<evidence type="ECO:0000256" key="4">
    <source>
        <dbReference type="ARBA" id="ARBA00017172"/>
    </source>
</evidence>
<evidence type="ECO:0000313" key="12">
    <source>
        <dbReference type="EMBL" id="PAV26518.1"/>
    </source>
</evidence>
<keyword evidence="10" id="KW-0460">Magnesium</keyword>
<evidence type="ECO:0000313" key="15">
    <source>
        <dbReference type="Proteomes" id="UP000245887"/>
    </source>
</evidence>
<dbReference type="InterPro" id="IPR055152">
    <property type="entry name" value="Transketolase-like_C_2"/>
</dbReference>
<dbReference type="InterPro" id="IPR041621">
    <property type="entry name" value="PDH_E1_M"/>
</dbReference>
<dbReference type="GO" id="GO:0000287">
    <property type="term" value="F:magnesium ion binding"/>
    <property type="evidence" value="ECO:0007669"/>
    <property type="project" value="UniProtKB-ARBA"/>
</dbReference>
<accession>A0A2A2I547</accession>
<sequence>MKQDDDPIETREWLDALDSLIEYEGIDRAKYIMERLSERASRDGTQLPYSITTPFRNSIPATKEARMPGDLFMERRIRSLIRWNAMAMVLRANQRPGDLGGHVSSFSSAATLYDVGFNYFFHAGDDKRESDLVYFQGHSAPGIYARSYLEGRFDEEHLDKYREEVGGNGLSSYPHPWLMPDYWQFPTVSMGLGPIQAIYQAHVMKYLHSREMIDMSDRKVWCFVGDGECDEPETLGAISMAGREKLDNLIFVINCNLQRLDGPVRGNSKIIQELEGVFRGANWNVLKVVWGRMWDPLFEQDSEGVMQRAMDESCDGDLQNYKSNGGAYTRKHFFGKYPETARMVENMSDDDINRLNRGGHDPYKVYAAYHQAVNQTGQPTVILAHTIKGYGFGDAGEAQNTAHSLKKLDIEQLKRFRDRFAVPLGDDELKDVPYYRPAPDSPEMVYMKKRRQELGGFYPKRRTDSQPLEIPKLDVFKNLLQGSDGREISTTMAFVRLLTSLTKDKRVGKRVVPIVPDEARTFGMEGMFRQLGIYTSEGQKYVPEDRDQIMYYRESEKGQILEEGITEDGSMAAWMACATSYSTNNFPLIPFYCFYSMFGFQRVGDLAWASGDIQARGFLIGGTSGRTTLNGEGLQHQDGHSHVLAQTIPTCVAYDPTYGYELAVIVHEGMKQMYERNENVFYYITIMNENYEQPAMPEGVEDGIIKGMYKLESVETKGRKKTPRTQLLGSGAILNEVRAAAQLLKDDFGVASDIWSVTSFNELARDGQHVDRWNRLHPDDKPRKSWLTQCLEKQEGPIVASTDYMKLFADQVRAWVPGRFEVLGTDGFGRSDTRERLRHFFEVDRYYVVVAALHALAEEGDIEQKQVLEAMRQYGIDRNKPNPVRN</sequence>
<dbReference type="InterPro" id="IPR004660">
    <property type="entry name" value="PDH_E1"/>
</dbReference>
<evidence type="ECO:0000256" key="1">
    <source>
        <dbReference type="ARBA" id="ARBA00001964"/>
    </source>
</evidence>
<comment type="cofactor">
    <cofactor evidence="10">
        <name>Mg(2+)</name>
        <dbReference type="ChEBI" id="CHEBI:18420"/>
    </cofactor>
</comment>
<dbReference type="Proteomes" id="UP000218332">
    <property type="component" value="Unassembled WGS sequence"/>
</dbReference>
<dbReference type="OrthoDB" id="9759664at2"/>
<evidence type="ECO:0000256" key="5">
    <source>
        <dbReference type="ARBA" id="ARBA00023002"/>
    </source>
</evidence>
<comment type="caution">
    <text evidence="12">The sequence shown here is derived from an EMBL/GenBank/DDBJ whole genome shotgun (WGS) entry which is preliminary data.</text>
</comment>
<comment type="catalytic activity">
    <reaction evidence="8 9">
        <text>N(6)-[(R)-lipoyl]-L-lysyl-[protein] + pyruvate + H(+) = N(6)-[(R)-S(8)-acetyldihydrolipoyl]-L-lysyl-[protein] + CO2</text>
        <dbReference type="Rhea" id="RHEA:19189"/>
        <dbReference type="Rhea" id="RHEA-COMP:10474"/>
        <dbReference type="Rhea" id="RHEA-COMP:10478"/>
        <dbReference type="ChEBI" id="CHEBI:15361"/>
        <dbReference type="ChEBI" id="CHEBI:15378"/>
        <dbReference type="ChEBI" id="CHEBI:16526"/>
        <dbReference type="ChEBI" id="CHEBI:83099"/>
        <dbReference type="ChEBI" id="CHEBI:83111"/>
        <dbReference type="EC" id="1.2.4.1"/>
    </reaction>
</comment>
<dbReference type="FunFam" id="3.40.50.970:FF:000011">
    <property type="entry name" value="Pyruvate dehydrogenase E1 component"/>
    <property type="match status" value="1"/>
</dbReference>
<organism evidence="12 14">
    <name type="scientific">Tamilnaduibacter salinus</name>
    <dbReference type="NCBI Taxonomy" id="1484056"/>
    <lineage>
        <taxon>Bacteria</taxon>
        <taxon>Pseudomonadati</taxon>
        <taxon>Pseudomonadota</taxon>
        <taxon>Gammaproteobacteria</taxon>
        <taxon>Pseudomonadales</taxon>
        <taxon>Marinobacteraceae</taxon>
        <taxon>Tamilnaduibacter</taxon>
    </lineage>
</organism>
<dbReference type="InterPro" id="IPR051157">
    <property type="entry name" value="PDH/Transketolase"/>
</dbReference>
<keyword evidence="6 9" id="KW-0786">Thiamine pyrophosphate</keyword>
<dbReference type="EMBL" id="QEKQ01000006">
    <property type="protein sequence ID" value="PVY75920.1"/>
    <property type="molecule type" value="Genomic_DNA"/>
</dbReference>
<dbReference type="FunFam" id="3.40.50.970:FF:000009">
    <property type="entry name" value="Pyruvate dehydrogenase E1 component"/>
    <property type="match status" value="1"/>
</dbReference>
<evidence type="ECO:0000313" key="14">
    <source>
        <dbReference type="Proteomes" id="UP000218332"/>
    </source>
</evidence>
<dbReference type="Gene3D" id="3.40.50.920">
    <property type="match status" value="1"/>
</dbReference>
<dbReference type="Proteomes" id="UP000245887">
    <property type="component" value="Unassembled WGS sequence"/>
</dbReference>
<evidence type="ECO:0000256" key="2">
    <source>
        <dbReference type="ARBA" id="ARBA00003157"/>
    </source>
</evidence>
<dbReference type="RefSeq" id="WP_095610321.1">
    <property type="nucleotide sequence ID" value="NZ_NMPM01000020.1"/>
</dbReference>
<dbReference type="PROSITE" id="PS50003">
    <property type="entry name" value="PH_DOMAIN"/>
    <property type="match status" value="1"/>
</dbReference>
<dbReference type="InterPro" id="IPR035807">
    <property type="entry name" value="PDC_E1_N"/>
</dbReference>
<evidence type="ECO:0000313" key="13">
    <source>
        <dbReference type="EMBL" id="PVY75920.1"/>
    </source>
</evidence>
<keyword evidence="7 9" id="KW-0670">Pyruvate</keyword>
<feature type="domain" description="PH" evidence="11">
    <location>
        <begin position="1"/>
        <end position="22"/>
    </location>
</feature>
<reference evidence="12 14" key="1">
    <citation type="submission" date="2017-07" db="EMBL/GenBank/DDBJ databases">
        <title>Tamlnaduibacter salinus (Mi-7) genome sequencing.</title>
        <authorList>
            <person name="Verma A."/>
            <person name="Krishnamurthi S."/>
        </authorList>
    </citation>
    <scope>NUCLEOTIDE SEQUENCE [LARGE SCALE GENOMIC DNA]</scope>
    <source>
        <strain evidence="12 14">Mi-7</strain>
    </source>
</reference>
<evidence type="ECO:0000259" key="11">
    <source>
        <dbReference type="PROSITE" id="PS50003"/>
    </source>
</evidence>
<dbReference type="PANTHER" id="PTHR43825:SF3">
    <property type="entry name" value="PYRUVATE DEHYDROGENASE E1 COMPONENT"/>
    <property type="match status" value="1"/>
</dbReference>
<feature type="binding site" evidence="10">
    <location>
        <position position="258"/>
    </location>
    <ligand>
        <name>Mg(2+)</name>
        <dbReference type="ChEBI" id="CHEBI:18420"/>
    </ligand>
</feature>
<dbReference type="InterPro" id="IPR029061">
    <property type="entry name" value="THDP-binding"/>
</dbReference>
<dbReference type="CDD" id="cd02017">
    <property type="entry name" value="TPP_E1_EcPDC_like"/>
    <property type="match status" value="1"/>
</dbReference>
<evidence type="ECO:0000256" key="8">
    <source>
        <dbReference type="ARBA" id="ARBA00051231"/>
    </source>
</evidence>
<evidence type="ECO:0000256" key="6">
    <source>
        <dbReference type="ARBA" id="ARBA00023052"/>
    </source>
</evidence>
<dbReference type="PIRSF" id="PIRSF000156">
    <property type="entry name" value="Pyruvate_dh_E1"/>
    <property type="match status" value="1"/>
</dbReference>
<evidence type="ECO:0000256" key="3">
    <source>
        <dbReference type="ARBA" id="ARBA00012281"/>
    </source>
</evidence>
<dbReference type="EMBL" id="NMPM01000020">
    <property type="protein sequence ID" value="PAV26518.1"/>
    <property type="molecule type" value="Genomic_DNA"/>
</dbReference>
<dbReference type="NCBIfam" id="TIGR00759">
    <property type="entry name" value="aceE"/>
    <property type="match status" value="1"/>
</dbReference>
<keyword evidence="5 9" id="KW-0560">Oxidoreductase</keyword>
<gene>
    <name evidence="12" type="primary">aceE</name>
    <name evidence="13" type="ORF">C8D92_106181</name>
    <name evidence="12" type="ORF">CF392_04740</name>
</gene>
<dbReference type="GO" id="GO:0004739">
    <property type="term" value="F:pyruvate dehydrogenase (acetyl-transferring) activity"/>
    <property type="evidence" value="ECO:0007669"/>
    <property type="project" value="UniProtKB-EC"/>
</dbReference>
<comment type="function">
    <text evidence="2 9">Component of the pyruvate dehydrogenase (PDH) complex, that catalyzes the overall conversion of pyruvate to acetyl-CoA and CO(2).</text>
</comment>